<accession>L9KR16</accession>
<gene>
    <name evidence="2" type="ORF">TREES_T100013139</name>
</gene>
<keyword evidence="3" id="KW-1185">Reference proteome</keyword>
<dbReference type="InParanoid" id="L9KR16"/>
<proteinExistence type="predicted"/>
<reference evidence="3" key="2">
    <citation type="journal article" date="2013" name="Nat. Commun.">
        <title>Genome of the Chinese tree shrew.</title>
        <authorList>
            <person name="Fan Y."/>
            <person name="Huang Z.Y."/>
            <person name="Cao C.C."/>
            <person name="Chen C.S."/>
            <person name="Chen Y.X."/>
            <person name="Fan D.D."/>
            <person name="He J."/>
            <person name="Hou H.L."/>
            <person name="Hu L."/>
            <person name="Hu X.T."/>
            <person name="Jiang X.T."/>
            <person name="Lai R."/>
            <person name="Lang Y.S."/>
            <person name="Liang B."/>
            <person name="Liao S.G."/>
            <person name="Mu D."/>
            <person name="Ma Y.Y."/>
            <person name="Niu Y.Y."/>
            <person name="Sun X.Q."/>
            <person name="Xia J.Q."/>
            <person name="Xiao J."/>
            <person name="Xiong Z.Q."/>
            <person name="Xu L."/>
            <person name="Yang L."/>
            <person name="Zhang Y."/>
            <person name="Zhao W."/>
            <person name="Zhao X.D."/>
            <person name="Zheng Y.T."/>
            <person name="Zhou J.M."/>
            <person name="Zhu Y.B."/>
            <person name="Zhang G.J."/>
            <person name="Wang J."/>
            <person name="Yao Y.G."/>
        </authorList>
    </citation>
    <scope>NUCLEOTIDE SEQUENCE [LARGE SCALE GENOMIC DNA]</scope>
</reference>
<name>L9KR16_TUPCH</name>
<evidence type="ECO:0000313" key="3">
    <source>
        <dbReference type="Proteomes" id="UP000011518"/>
    </source>
</evidence>
<evidence type="ECO:0000313" key="2">
    <source>
        <dbReference type="EMBL" id="ELW65395.1"/>
    </source>
</evidence>
<protein>
    <submittedName>
        <fullName evidence="2">Uncharacterized protein</fullName>
    </submittedName>
</protein>
<feature type="region of interest" description="Disordered" evidence="1">
    <location>
        <begin position="1"/>
        <end position="58"/>
    </location>
</feature>
<organism evidence="2 3">
    <name type="scientific">Tupaia chinensis</name>
    <name type="common">Chinese tree shrew</name>
    <name type="synonym">Tupaia belangeri chinensis</name>
    <dbReference type="NCBI Taxonomy" id="246437"/>
    <lineage>
        <taxon>Eukaryota</taxon>
        <taxon>Metazoa</taxon>
        <taxon>Chordata</taxon>
        <taxon>Craniata</taxon>
        <taxon>Vertebrata</taxon>
        <taxon>Euteleostomi</taxon>
        <taxon>Mammalia</taxon>
        <taxon>Eutheria</taxon>
        <taxon>Euarchontoglires</taxon>
        <taxon>Scandentia</taxon>
        <taxon>Tupaiidae</taxon>
        <taxon>Tupaia</taxon>
    </lineage>
</organism>
<feature type="compositionally biased region" description="Polar residues" evidence="1">
    <location>
        <begin position="45"/>
        <end position="58"/>
    </location>
</feature>
<sequence length="138" mass="14975">MDLLTSVPQRTASDFTAGRPTESKGQPDTERLKQWGRKEERNASDKSPSCPGSRSSHNCANTFNSCKARSVCCDGFSGSLRPLSGTLATSFPRSRLAAQPNSSAENRAPKALSTLTPAPNFVQSQIKQLQSQLYFHAK</sequence>
<feature type="compositionally biased region" description="Basic and acidic residues" evidence="1">
    <location>
        <begin position="21"/>
        <end position="44"/>
    </location>
</feature>
<dbReference type="AlphaFoldDB" id="L9KR16"/>
<dbReference type="EMBL" id="KB320690">
    <property type="protein sequence ID" value="ELW65395.1"/>
    <property type="molecule type" value="Genomic_DNA"/>
</dbReference>
<dbReference type="Proteomes" id="UP000011518">
    <property type="component" value="Unassembled WGS sequence"/>
</dbReference>
<evidence type="ECO:0000256" key="1">
    <source>
        <dbReference type="SAM" id="MobiDB-lite"/>
    </source>
</evidence>
<reference evidence="3" key="1">
    <citation type="submission" date="2012-07" db="EMBL/GenBank/DDBJ databases">
        <title>Genome of the Chinese tree shrew, a rising model animal genetically related to primates.</title>
        <authorList>
            <person name="Zhang G."/>
            <person name="Fan Y."/>
            <person name="Yao Y."/>
            <person name="Huang Z."/>
        </authorList>
    </citation>
    <scope>NUCLEOTIDE SEQUENCE [LARGE SCALE GENOMIC DNA]</scope>
</reference>
<feature type="compositionally biased region" description="Polar residues" evidence="1">
    <location>
        <begin position="1"/>
        <end position="14"/>
    </location>
</feature>